<dbReference type="Proteomes" id="UP000246073">
    <property type="component" value="Unassembled WGS sequence"/>
</dbReference>
<name>A0A2P9HIS5_9HYPH</name>
<gene>
    <name evidence="1" type="ORF">OHAE_3976</name>
</gene>
<protein>
    <submittedName>
        <fullName evidence="1">Uncharacterized protein</fullName>
    </submittedName>
</protein>
<organism evidence="1 2">
    <name type="scientific">Ochrobactrum soli</name>
    <dbReference type="NCBI Taxonomy" id="2448455"/>
    <lineage>
        <taxon>Bacteria</taxon>
        <taxon>Pseudomonadati</taxon>
        <taxon>Pseudomonadota</taxon>
        <taxon>Alphaproteobacteria</taxon>
        <taxon>Hyphomicrobiales</taxon>
        <taxon>Brucellaceae</taxon>
        <taxon>Brucella/Ochrobactrum group</taxon>
        <taxon>Ochrobactrum</taxon>
    </lineage>
</organism>
<dbReference type="EMBL" id="OOFM01000004">
    <property type="protein sequence ID" value="SPL64044.1"/>
    <property type="molecule type" value="Genomic_DNA"/>
</dbReference>
<evidence type="ECO:0000313" key="1">
    <source>
        <dbReference type="EMBL" id="SPL64044.1"/>
    </source>
</evidence>
<dbReference type="AlphaFoldDB" id="A0A2P9HIS5"/>
<evidence type="ECO:0000313" key="2">
    <source>
        <dbReference type="Proteomes" id="UP000246073"/>
    </source>
</evidence>
<sequence>MKRAQALPHDRDGAWIEAFGIFMEVWLRGQDLNLRPSGYEPDELPGCSTPRY</sequence>
<dbReference type="AntiFam" id="ANF00011">
    <property type="entry name" value="tRNA translation"/>
</dbReference>
<proteinExistence type="predicted"/>
<reference evidence="2" key="1">
    <citation type="submission" date="2017-12" db="EMBL/GenBank/DDBJ databases">
        <authorList>
            <person name="Diaz M."/>
        </authorList>
    </citation>
    <scope>NUCLEOTIDE SEQUENCE [LARGE SCALE GENOMIC DNA]</scope>
    <source>
        <strain evidence="2">FI11154</strain>
    </source>
</reference>
<accession>A0A2P9HIS5</accession>